<gene>
    <name evidence="2" type="ORF">SLS62_008082</name>
</gene>
<feature type="compositionally biased region" description="Polar residues" evidence="1">
    <location>
        <begin position="291"/>
        <end position="310"/>
    </location>
</feature>
<reference evidence="2 3" key="1">
    <citation type="submission" date="2024-02" db="EMBL/GenBank/DDBJ databases">
        <title>De novo assembly and annotation of 12 fungi associated with fruit tree decline syndrome in Ontario, Canada.</title>
        <authorList>
            <person name="Sulman M."/>
            <person name="Ellouze W."/>
            <person name="Ilyukhin E."/>
        </authorList>
    </citation>
    <scope>NUCLEOTIDE SEQUENCE [LARGE SCALE GENOMIC DNA]</scope>
    <source>
        <strain evidence="2 3">M11/M66-122</strain>
    </source>
</reference>
<feature type="compositionally biased region" description="Polar residues" evidence="1">
    <location>
        <begin position="345"/>
        <end position="369"/>
    </location>
</feature>
<comment type="caution">
    <text evidence="2">The sequence shown here is derived from an EMBL/GenBank/DDBJ whole genome shotgun (WGS) entry which is preliminary data.</text>
</comment>
<feature type="compositionally biased region" description="Basic residues" evidence="1">
    <location>
        <begin position="370"/>
        <end position="379"/>
    </location>
</feature>
<feature type="region of interest" description="Disordered" evidence="1">
    <location>
        <begin position="340"/>
        <end position="379"/>
    </location>
</feature>
<feature type="region of interest" description="Disordered" evidence="1">
    <location>
        <begin position="144"/>
        <end position="260"/>
    </location>
</feature>
<feature type="compositionally biased region" description="Polar residues" evidence="1">
    <location>
        <begin position="317"/>
        <end position="326"/>
    </location>
</feature>
<dbReference type="PANTHER" id="PTHR40623">
    <property type="entry name" value="INTEGRAL MEMBRANE PROTEIN"/>
    <property type="match status" value="1"/>
</dbReference>
<evidence type="ECO:0000256" key="1">
    <source>
        <dbReference type="SAM" id="MobiDB-lite"/>
    </source>
</evidence>
<accession>A0AAN9YLT6</accession>
<organism evidence="2 3">
    <name type="scientific">Diatrype stigma</name>
    <dbReference type="NCBI Taxonomy" id="117547"/>
    <lineage>
        <taxon>Eukaryota</taxon>
        <taxon>Fungi</taxon>
        <taxon>Dikarya</taxon>
        <taxon>Ascomycota</taxon>
        <taxon>Pezizomycotina</taxon>
        <taxon>Sordariomycetes</taxon>
        <taxon>Xylariomycetidae</taxon>
        <taxon>Xylariales</taxon>
        <taxon>Diatrypaceae</taxon>
        <taxon>Diatrype</taxon>
    </lineage>
</organism>
<feature type="region of interest" description="Disordered" evidence="1">
    <location>
        <begin position="273"/>
        <end position="326"/>
    </location>
</feature>
<evidence type="ECO:0000313" key="3">
    <source>
        <dbReference type="Proteomes" id="UP001320420"/>
    </source>
</evidence>
<evidence type="ECO:0000313" key="2">
    <source>
        <dbReference type="EMBL" id="KAK7749973.1"/>
    </source>
</evidence>
<sequence length="379" mass="41765">MAVLACAIVVVFCIGLIKLWYTNRLLKKYTILDLEKQERQQEMRRSGLPVGKRIDIPFGVRAIQSGIEVDGIWISRPGTPAESEGLAASTLVGSYTETKGKEKAVPVTGGLLAPTTAVIEVQPTPKQSPTPSLLDRNDAIYAPAPLRIPRVGPQSTYKPTQLSQDSRTASAESTSLDSIRQPEATGKPPPRLDTYIPSSTLAAEQNGAYRPMQRSSESFEDDEDDAQEYLVPTTRYQDRPLVPPPRRRSPFDGAAVNGDYTQRGGYLAGVEAGHERRSDPFESSEFDEVPSRNSQAVSHRANNSYESADSQMAPPQRSYSGETHLNVSSRRVNAGFEVLPAGTFGRSNSQTDMESSEYNRSRNRTSNVTKRLHKRGHER</sequence>
<feature type="compositionally biased region" description="Polar residues" evidence="1">
    <location>
        <begin position="153"/>
        <end position="178"/>
    </location>
</feature>
<dbReference type="PANTHER" id="PTHR40623:SF2">
    <property type="entry name" value="INTEGRAL MEMBRANE PROTEIN"/>
    <property type="match status" value="1"/>
</dbReference>
<dbReference type="EMBL" id="JAKJXP020000072">
    <property type="protein sequence ID" value="KAK7749973.1"/>
    <property type="molecule type" value="Genomic_DNA"/>
</dbReference>
<protein>
    <submittedName>
        <fullName evidence="2">Uncharacterized protein</fullName>
    </submittedName>
</protein>
<keyword evidence="3" id="KW-1185">Reference proteome</keyword>
<dbReference type="Proteomes" id="UP001320420">
    <property type="component" value="Unassembled WGS sequence"/>
</dbReference>
<name>A0AAN9YLT6_9PEZI</name>
<proteinExistence type="predicted"/>
<feature type="compositionally biased region" description="Acidic residues" evidence="1">
    <location>
        <begin position="218"/>
        <end position="227"/>
    </location>
</feature>
<dbReference type="AlphaFoldDB" id="A0AAN9YLT6"/>